<dbReference type="InterPro" id="IPR017224">
    <property type="entry name" value="Opine_Oxase_asu/HCN_bsu"/>
</dbReference>
<gene>
    <name evidence="3" type="ORF">ACFOSB_16725</name>
</gene>
<dbReference type="PRINTS" id="PR00368">
    <property type="entry name" value="FADPNR"/>
</dbReference>
<dbReference type="Gene3D" id="3.50.50.60">
    <property type="entry name" value="FAD/NAD(P)-binding domain"/>
    <property type="match status" value="2"/>
</dbReference>
<accession>A0ABV7ZBZ2</accession>
<dbReference type="InterPro" id="IPR051691">
    <property type="entry name" value="Metab_Enz_Cyan_OpOx_G3PDH"/>
</dbReference>
<dbReference type="Gene3D" id="1.10.10.1100">
    <property type="entry name" value="BFD-like [2Fe-2S]-binding domain"/>
    <property type="match status" value="1"/>
</dbReference>
<sequence>MRTDAPVDIAVIGAGPAGLTAALHAARSGADVLVIDAQPGRGGQIWRGAHADRPGPATTLLRELDACPNVRWRGQTEVAWVEGDGTHRELILSSPEGLSRQPARRVILATGAVERFLPFPGWTLPGVVGAGALQAMVKAGLVVRGQRVVVAGSGPLLLAVAAGLRTAGAVVLGVAEQAPMVSAARFGLAAARLGGKTREAAGLAWALRGVPYWPGTYPLHADGDGHLETVTLRRGGRDVTLECDWLAAGFGLVPETRVAALLGCALTDSGAVRVDAWSQTSVPGVYAAGEVTGVGGVDMACHEGRVAGCAATGQIERLSDAAATSARHRAFQTALDTAFTLRPELRALPSPDTTVCRCEDVTHATLRGQHSWTEAKLKTRCGMGTCQGRVCGPATETLYGWRFSGVRPPLVPLPLSDLLADH</sequence>
<dbReference type="RefSeq" id="WP_322474698.1">
    <property type="nucleotide sequence ID" value="NZ_JBHRZG010000024.1"/>
</dbReference>
<dbReference type="PANTHER" id="PTHR42949:SF3">
    <property type="entry name" value="ANAEROBIC GLYCEROL-3-PHOSPHATE DEHYDROGENASE SUBUNIT B"/>
    <property type="match status" value="1"/>
</dbReference>
<evidence type="ECO:0000256" key="1">
    <source>
        <dbReference type="ARBA" id="ARBA00023002"/>
    </source>
</evidence>
<comment type="caution">
    <text evidence="3">The sequence shown here is derived from an EMBL/GenBank/DDBJ whole genome shotgun (WGS) entry which is preliminary data.</text>
</comment>
<dbReference type="InterPro" id="IPR023753">
    <property type="entry name" value="FAD/NAD-binding_dom"/>
</dbReference>
<proteinExistence type="predicted"/>
<keyword evidence="1" id="KW-0560">Oxidoreductase</keyword>
<evidence type="ECO:0000313" key="3">
    <source>
        <dbReference type="EMBL" id="MFC3834500.1"/>
    </source>
</evidence>
<evidence type="ECO:0000259" key="2">
    <source>
        <dbReference type="Pfam" id="PF07992"/>
    </source>
</evidence>
<dbReference type="Pfam" id="PF07992">
    <property type="entry name" value="Pyr_redox_2"/>
    <property type="match status" value="1"/>
</dbReference>
<keyword evidence="4" id="KW-1185">Reference proteome</keyword>
<dbReference type="Proteomes" id="UP001595803">
    <property type="component" value="Unassembled WGS sequence"/>
</dbReference>
<dbReference type="EMBL" id="JBHRZG010000024">
    <property type="protein sequence ID" value="MFC3834500.1"/>
    <property type="molecule type" value="Genomic_DNA"/>
</dbReference>
<feature type="domain" description="FAD/NAD(P)-binding" evidence="2">
    <location>
        <begin position="8"/>
        <end position="297"/>
    </location>
</feature>
<dbReference type="PANTHER" id="PTHR42949">
    <property type="entry name" value="ANAEROBIC GLYCEROL-3-PHOSPHATE DEHYDROGENASE SUBUNIT B"/>
    <property type="match status" value="1"/>
</dbReference>
<dbReference type="PIRSF" id="PIRSF037495">
    <property type="entry name" value="Opine_OX_OoxA/HcnB"/>
    <property type="match status" value="1"/>
</dbReference>
<dbReference type="InterPro" id="IPR036188">
    <property type="entry name" value="FAD/NAD-bd_sf"/>
</dbReference>
<organism evidence="3 4">
    <name type="scientific">Deinococcus rufus</name>
    <dbReference type="NCBI Taxonomy" id="2136097"/>
    <lineage>
        <taxon>Bacteria</taxon>
        <taxon>Thermotogati</taxon>
        <taxon>Deinococcota</taxon>
        <taxon>Deinococci</taxon>
        <taxon>Deinococcales</taxon>
        <taxon>Deinococcaceae</taxon>
        <taxon>Deinococcus</taxon>
    </lineage>
</organism>
<evidence type="ECO:0000313" key="4">
    <source>
        <dbReference type="Proteomes" id="UP001595803"/>
    </source>
</evidence>
<dbReference type="PRINTS" id="PR00469">
    <property type="entry name" value="PNDRDTASEII"/>
</dbReference>
<dbReference type="InterPro" id="IPR041854">
    <property type="entry name" value="BFD-like_2Fe2S-bd_dom_sf"/>
</dbReference>
<protein>
    <submittedName>
        <fullName evidence="3">FAD-dependent oxidoreductase</fullName>
    </submittedName>
</protein>
<name>A0ABV7ZBZ2_9DEIO</name>
<reference evidence="4" key="1">
    <citation type="journal article" date="2019" name="Int. J. Syst. Evol. Microbiol.">
        <title>The Global Catalogue of Microorganisms (GCM) 10K type strain sequencing project: providing services to taxonomists for standard genome sequencing and annotation.</title>
        <authorList>
            <consortium name="The Broad Institute Genomics Platform"/>
            <consortium name="The Broad Institute Genome Sequencing Center for Infectious Disease"/>
            <person name="Wu L."/>
            <person name="Ma J."/>
        </authorList>
    </citation>
    <scope>NUCLEOTIDE SEQUENCE [LARGE SCALE GENOMIC DNA]</scope>
    <source>
        <strain evidence="4">CCTCC AB 2017081</strain>
    </source>
</reference>
<dbReference type="SUPFAM" id="SSF51905">
    <property type="entry name" value="FAD/NAD(P)-binding domain"/>
    <property type="match status" value="1"/>
</dbReference>